<reference evidence="1 2" key="1">
    <citation type="journal article" date="2023" name="Mol. Ecol. Resour.">
        <title>Chromosome-level genome assembly of a triploid poplar Populus alba 'Berolinensis'.</title>
        <authorList>
            <person name="Chen S."/>
            <person name="Yu Y."/>
            <person name="Wang X."/>
            <person name="Wang S."/>
            <person name="Zhang T."/>
            <person name="Zhou Y."/>
            <person name="He R."/>
            <person name="Meng N."/>
            <person name="Wang Y."/>
            <person name="Liu W."/>
            <person name="Liu Z."/>
            <person name="Liu J."/>
            <person name="Guo Q."/>
            <person name="Huang H."/>
            <person name="Sederoff R.R."/>
            <person name="Wang G."/>
            <person name="Qu G."/>
            <person name="Chen S."/>
        </authorList>
    </citation>
    <scope>NUCLEOTIDE SEQUENCE [LARGE SCALE GENOMIC DNA]</scope>
    <source>
        <strain evidence="1">SC-2020</strain>
    </source>
</reference>
<name>A0AAD6W5H5_9ROSI</name>
<keyword evidence="2" id="KW-1185">Reference proteome</keyword>
<proteinExistence type="predicted"/>
<dbReference type="AlphaFoldDB" id="A0AAD6W5H5"/>
<organism evidence="1 2">
    <name type="scientific">Populus alba x Populus x berolinensis</name>
    <dbReference type="NCBI Taxonomy" id="444605"/>
    <lineage>
        <taxon>Eukaryota</taxon>
        <taxon>Viridiplantae</taxon>
        <taxon>Streptophyta</taxon>
        <taxon>Embryophyta</taxon>
        <taxon>Tracheophyta</taxon>
        <taxon>Spermatophyta</taxon>
        <taxon>Magnoliopsida</taxon>
        <taxon>eudicotyledons</taxon>
        <taxon>Gunneridae</taxon>
        <taxon>Pentapetalae</taxon>
        <taxon>rosids</taxon>
        <taxon>fabids</taxon>
        <taxon>Malpighiales</taxon>
        <taxon>Salicaceae</taxon>
        <taxon>Saliceae</taxon>
        <taxon>Populus</taxon>
    </lineage>
</organism>
<accession>A0AAD6W5H5</accession>
<evidence type="ECO:0000313" key="2">
    <source>
        <dbReference type="Proteomes" id="UP001164929"/>
    </source>
</evidence>
<sequence length="60" mass="6897">MAASSLGLVMATPRPRLGSRRKLWTSRTLTLKTQKRSRLFDHDHQHRLAVFVNIDLISDP</sequence>
<dbReference type="EMBL" id="JAQIZT010000004">
    <property type="protein sequence ID" value="KAJ6999451.1"/>
    <property type="molecule type" value="Genomic_DNA"/>
</dbReference>
<dbReference type="Proteomes" id="UP001164929">
    <property type="component" value="Chromosome 4"/>
</dbReference>
<gene>
    <name evidence="1" type="ORF">NC653_010221</name>
</gene>
<comment type="caution">
    <text evidence="1">The sequence shown here is derived from an EMBL/GenBank/DDBJ whole genome shotgun (WGS) entry which is preliminary data.</text>
</comment>
<evidence type="ECO:0000313" key="1">
    <source>
        <dbReference type="EMBL" id="KAJ6999451.1"/>
    </source>
</evidence>
<protein>
    <submittedName>
        <fullName evidence="1">Uncharacterized protein</fullName>
    </submittedName>
</protein>